<dbReference type="eggNOG" id="COG5283">
    <property type="taxonomic scope" value="Bacteria"/>
</dbReference>
<dbReference type="eggNOG" id="COG5280">
    <property type="taxonomic scope" value="Bacteria"/>
</dbReference>
<evidence type="ECO:0000256" key="2">
    <source>
        <dbReference type="SAM" id="Phobius"/>
    </source>
</evidence>
<evidence type="ECO:0000313" key="5">
    <source>
        <dbReference type="Proteomes" id="UP000001556"/>
    </source>
</evidence>
<dbReference type="Proteomes" id="UP000001556">
    <property type="component" value="Chromosome"/>
</dbReference>
<feature type="domain" description="Phage tail tape measure protein" evidence="3">
    <location>
        <begin position="238"/>
        <end position="428"/>
    </location>
</feature>
<accession>A4J3U6</accession>
<feature type="transmembrane region" description="Helical" evidence="2">
    <location>
        <begin position="639"/>
        <end position="662"/>
    </location>
</feature>
<name>A4J3U6_DESRM</name>
<dbReference type="PANTHER" id="PTHR34251">
    <property type="entry name" value="LEUCINE-, GLUTAMATE- AND LYSINE-RICH PROTEIN 1"/>
    <property type="match status" value="1"/>
</dbReference>
<dbReference type="STRING" id="349161.Dred_1215"/>
<feature type="coiled-coil region" evidence="1">
    <location>
        <begin position="994"/>
        <end position="1025"/>
    </location>
</feature>
<keyword evidence="1" id="KW-0175">Coiled coil</keyword>
<dbReference type="HOGENOM" id="CLU_015625_0_0_9"/>
<dbReference type="OrthoDB" id="1677957at2"/>
<dbReference type="NCBIfam" id="TIGR01760">
    <property type="entry name" value="tape_meas_TP901"/>
    <property type="match status" value="1"/>
</dbReference>
<keyword evidence="5" id="KW-1185">Reference proteome</keyword>
<dbReference type="AlphaFoldDB" id="A4J3U6"/>
<feature type="transmembrane region" description="Helical" evidence="2">
    <location>
        <begin position="522"/>
        <end position="548"/>
    </location>
</feature>
<evidence type="ECO:0000256" key="1">
    <source>
        <dbReference type="SAM" id="Coils"/>
    </source>
</evidence>
<dbReference type="InterPro" id="IPR038799">
    <property type="entry name" value="LEKR1"/>
</dbReference>
<sequence length="1030" mass="111107">MANRLYEMAIQLAGHVSSSLPRAFRSTSDHMQNLNQQTNTARTALRNLERVQNDVARSRQLQEQVAQTSQEFQEARERVNRLAAELIRTENPTRELQQRFRQAESEANRLNTRLTAQRSDLQRLQAALREAGADTRNLDQEYRDLTQQLQRAEQAQRSFNRAVQANERNQEIREKSQGAVMTAAAAATPIVGATVAANNYVEAQRNIQIQSNLTAKQVSTAWEVVRQAHLSGLGGGIQETANAYGQMSQIIKNESADQQKTALQTALAIEKYWGEAPDSMAKAVHNLTSNFKGLSSTGAMDIVAAGFKNGLNYANDYLDTLYEYSPQFESIGYNAKQFYSVLAAGKNAGAFNLDKVADAVKEFNIRAKDGSKTTADGFAMIGLDAGKMASEIAVGGKRGVAALDQTIKALRNVQDPVKRNQAGVALFGTQWEDLTEKVILSMNVMDQAGNSIDGTAKKVVDAATKAGEGGPTWTQLGRQVYDAAAKMGNALLPVVTPLANKLTSLTKNVSAFIEKNPELSRVLMVGAAGAVGLGLAVAGLTFVISSAINPFLSFYAWSKKIELGNKLAAGATKAWTAAQWLWNAAMTAGRALLSAGRLIAYYAIMGTIFGATKAWTAAQWLWNAAMTAGRALLSAGRLIAYYAIMGTIFGATKAWTAAQWLLNVALNANPIGLVIGLIAGLVAAGVLLYKNWDTVKAKAGELWNGIETAFKRGVNGAIGWVNALIDKVNKIPGINIQKIGLVSTAGSGSANVANLHKYAAGGFADRPSIFGEAGPEAAIPLKKTKRSYELWEKTGKLLGILPVKESTKVNQKTSLITKIAKVANLHKYAAGGFANRPSIFGEAGPEAAIPLKKTKRSYELWEKTGRLLGILPVKKSTEVNQKTSLITKMAKVANLHKYAAGGFANRPSIFGEAGPEAAIPLARSARSLSLWQRVGQVLGIHTLVSGSGSEPGFKRFNISNALKQLSQNDNSSSMVINVNPTFAPVINGSGDNVKETLQEQQDSFMDKLERLIEDKVNAMQRQKRRVAYAD</sequence>
<organism evidence="4 5">
    <name type="scientific">Desulforamulus reducens (strain ATCC BAA-1160 / DSM 100696 / MI-1)</name>
    <name type="common">Desulfotomaculum reducens</name>
    <dbReference type="NCBI Taxonomy" id="349161"/>
    <lineage>
        <taxon>Bacteria</taxon>
        <taxon>Bacillati</taxon>
        <taxon>Bacillota</taxon>
        <taxon>Clostridia</taxon>
        <taxon>Eubacteriales</taxon>
        <taxon>Peptococcaceae</taxon>
        <taxon>Desulforamulus</taxon>
    </lineage>
</organism>
<dbReference type="InterPro" id="IPR010090">
    <property type="entry name" value="Phage_tape_meas"/>
</dbReference>
<dbReference type="RefSeq" id="WP_011877575.1">
    <property type="nucleotide sequence ID" value="NC_009253.1"/>
</dbReference>
<dbReference type="EMBL" id="CP000612">
    <property type="protein sequence ID" value="ABO49749.1"/>
    <property type="molecule type" value="Genomic_DNA"/>
</dbReference>
<proteinExistence type="predicted"/>
<evidence type="ECO:0000313" key="4">
    <source>
        <dbReference type="EMBL" id="ABO49749.1"/>
    </source>
</evidence>
<dbReference type="Pfam" id="PF10145">
    <property type="entry name" value="PhageMin_Tail"/>
    <property type="match status" value="1"/>
</dbReference>
<dbReference type="PANTHER" id="PTHR34251:SF1">
    <property type="entry name" value="LEUCINE, GLUTAMATE AND LYSINE RICH 1"/>
    <property type="match status" value="1"/>
</dbReference>
<dbReference type="SUPFAM" id="SSF57997">
    <property type="entry name" value="Tropomyosin"/>
    <property type="match status" value="1"/>
</dbReference>
<feature type="transmembrane region" description="Helical" evidence="2">
    <location>
        <begin position="668"/>
        <end position="689"/>
    </location>
</feature>
<keyword evidence="2" id="KW-1133">Transmembrane helix</keyword>
<keyword evidence="2" id="KW-0812">Transmembrane</keyword>
<dbReference type="KEGG" id="drm:Dred_1215"/>
<keyword evidence="2" id="KW-0472">Membrane</keyword>
<evidence type="ECO:0000259" key="3">
    <source>
        <dbReference type="Pfam" id="PF10145"/>
    </source>
</evidence>
<reference evidence="4 5" key="1">
    <citation type="submission" date="2007-03" db="EMBL/GenBank/DDBJ databases">
        <title>Complete sequence of Desulfotomaculum reducens MI-1.</title>
        <authorList>
            <consortium name="US DOE Joint Genome Institute"/>
            <person name="Copeland A."/>
            <person name="Lucas S."/>
            <person name="Lapidus A."/>
            <person name="Barry K."/>
            <person name="Detter J.C."/>
            <person name="Glavina del Rio T."/>
            <person name="Hammon N."/>
            <person name="Israni S."/>
            <person name="Dalin E."/>
            <person name="Tice H."/>
            <person name="Pitluck S."/>
            <person name="Sims D."/>
            <person name="Brettin T."/>
            <person name="Bruce D."/>
            <person name="Han C."/>
            <person name="Tapia R."/>
            <person name="Schmutz J."/>
            <person name="Larimer F."/>
            <person name="Land M."/>
            <person name="Hauser L."/>
            <person name="Kyrpides N."/>
            <person name="Kim E."/>
            <person name="Tebo B.M."/>
            <person name="Richardson P."/>
        </authorList>
    </citation>
    <scope>NUCLEOTIDE SEQUENCE [LARGE SCALE GENOMIC DNA]</scope>
    <source>
        <strain evidence="4 5">MI-1</strain>
    </source>
</reference>
<gene>
    <name evidence="4" type="ordered locus">Dred_1215</name>
</gene>
<feature type="coiled-coil region" evidence="1">
    <location>
        <begin position="31"/>
        <end position="169"/>
    </location>
</feature>
<feature type="transmembrane region" description="Helical" evidence="2">
    <location>
        <begin position="599"/>
        <end position="618"/>
    </location>
</feature>
<protein>
    <submittedName>
        <fullName evidence="4">Phage tail tape measure protein, TP901 family</fullName>
    </submittedName>
</protein>